<protein>
    <recommendedName>
        <fullName evidence="1">BTB domain-containing protein</fullName>
    </recommendedName>
</protein>
<dbReference type="SUPFAM" id="SSF54695">
    <property type="entry name" value="POZ domain"/>
    <property type="match status" value="1"/>
</dbReference>
<dbReference type="InterPro" id="IPR000210">
    <property type="entry name" value="BTB/POZ_dom"/>
</dbReference>
<proteinExistence type="predicted"/>
<organism evidence="2 3">
    <name type="scientific">Hohenbuehelia grisea</name>
    <dbReference type="NCBI Taxonomy" id="104357"/>
    <lineage>
        <taxon>Eukaryota</taxon>
        <taxon>Fungi</taxon>
        <taxon>Dikarya</taxon>
        <taxon>Basidiomycota</taxon>
        <taxon>Agaricomycotina</taxon>
        <taxon>Agaricomycetes</taxon>
        <taxon>Agaricomycetidae</taxon>
        <taxon>Agaricales</taxon>
        <taxon>Pleurotineae</taxon>
        <taxon>Pleurotaceae</taxon>
        <taxon>Hohenbuehelia</taxon>
    </lineage>
</organism>
<accession>A0ABR3IRX5</accession>
<comment type="caution">
    <text evidence="2">The sequence shown here is derived from an EMBL/GenBank/DDBJ whole genome shotgun (WGS) entry which is preliminary data.</text>
</comment>
<dbReference type="EMBL" id="JASNQZ010000015">
    <property type="protein sequence ID" value="KAL0946035.1"/>
    <property type="molecule type" value="Genomic_DNA"/>
</dbReference>
<gene>
    <name evidence="2" type="ORF">HGRIS_012310</name>
</gene>
<dbReference type="InterPro" id="IPR011333">
    <property type="entry name" value="SKP1/BTB/POZ_sf"/>
</dbReference>
<evidence type="ECO:0000313" key="3">
    <source>
        <dbReference type="Proteomes" id="UP001556367"/>
    </source>
</evidence>
<feature type="domain" description="BTB" evidence="1">
    <location>
        <begin position="29"/>
        <end position="95"/>
    </location>
</feature>
<dbReference type="CDD" id="cd18186">
    <property type="entry name" value="BTB_POZ_ZBTB_KLHL-like"/>
    <property type="match status" value="1"/>
</dbReference>
<name>A0ABR3IRX5_9AGAR</name>
<dbReference type="Pfam" id="PF00651">
    <property type="entry name" value="BTB"/>
    <property type="match status" value="1"/>
</dbReference>
<keyword evidence="3" id="KW-1185">Reference proteome</keyword>
<dbReference type="Proteomes" id="UP001556367">
    <property type="component" value="Unassembled WGS sequence"/>
</dbReference>
<evidence type="ECO:0000259" key="1">
    <source>
        <dbReference type="PROSITE" id="PS50097"/>
    </source>
</evidence>
<dbReference type="Gene3D" id="3.30.710.10">
    <property type="entry name" value="Potassium Channel Kv1.1, Chain A"/>
    <property type="match status" value="1"/>
</dbReference>
<sequence length="233" mass="25922">MASLRNPAFSNLNVEEIDISKDFPIDNGGDFILHTIDATYFSVHRLILSLASPVFGDMLNIGTGAEETAADAWTNAATIDSLLKCIYPSKTAPTALEDLEHIALVLRAAHKYEIAKVIEMLGKEIILVPRPTDNSNKKQNQNRNSVRSPYATHLADHPVHSYALGRLYDIPSLREAAVKATTYICANNTFDEADVGCKEVDEMPTAWFRDFKKECMAAYLSRKRCGSCGRDYY</sequence>
<dbReference type="SMART" id="SM00225">
    <property type="entry name" value="BTB"/>
    <property type="match status" value="1"/>
</dbReference>
<dbReference type="PROSITE" id="PS50097">
    <property type="entry name" value="BTB"/>
    <property type="match status" value="1"/>
</dbReference>
<reference evidence="3" key="1">
    <citation type="submission" date="2024-06" db="EMBL/GenBank/DDBJ databases">
        <title>Multi-omics analyses provide insights into the biosynthesis of the anticancer antibiotic pleurotin in Hohenbuehelia grisea.</title>
        <authorList>
            <person name="Weaver J.A."/>
            <person name="Alberti F."/>
        </authorList>
    </citation>
    <scope>NUCLEOTIDE SEQUENCE [LARGE SCALE GENOMIC DNA]</scope>
    <source>
        <strain evidence="3">T-177</strain>
    </source>
</reference>
<evidence type="ECO:0000313" key="2">
    <source>
        <dbReference type="EMBL" id="KAL0946035.1"/>
    </source>
</evidence>